<organism evidence="1 7">
    <name type="scientific">Clostridium beijerinckii</name>
    <name type="common">Clostridium MP</name>
    <dbReference type="NCBI Taxonomy" id="1520"/>
    <lineage>
        <taxon>Bacteria</taxon>
        <taxon>Bacillati</taxon>
        <taxon>Bacillota</taxon>
        <taxon>Clostridia</taxon>
        <taxon>Eubacteriales</taxon>
        <taxon>Clostridiaceae</taxon>
        <taxon>Clostridium</taxon>
    </lineage>
</organism>
<reference evidence="6 8" key="3">
    <citation type="submission" date="2017-02" db="EMBL/GenBank/DDBJ databases">
        <title>Genome sequence of Clostridium beijerinckii Br21.</title>
        <authorList>
            <person name="Fonseca B.C."/>
            <person name="Guazzaroni M.E."/>
            <person name="Riano-Pachon D.M."/>
            <person name="Reginatto V."/>
        </authorList>
    </citation>
    <scope>NUCLEOTIDE SEQUENCE [LARGE SCALE GENOMIC DNA]</scope>
    <source>
        <strain evidence="6 8">Br21</strain>
    </source>
</reference>
<reference evidence="7" key="1">
    <citation type="submission" date="2014-12" db="EMBL/GenBank/DDBJ databases">
        <title>Genome sequence of Clostridium beijerinckii strain 59B.</title>
        <authorList>
            <person name="Little G.T."/>
            <person name="Minton N.P."/>
        </authorList>
    </citation>
    <scope>NUCLEOTIDE SEQUENCE [LARGE SCALE GENOMIC DNA]</scope>
    <source>
        <strain evidence="7">59B</strain>
    </source>
</reference>
<dbReference type="STRING" id="1520.LF65_00454"/>
<dbReference type="GeneID" id="66343307"/>
<dbReference type="EMBL" id="JABSXK010000001">
    <property type="protein sequence ID" value="NRV08630.1"/>
    <property type="molecule type" value="Genomic_DNA"/>
</dbReference>
<dbReference type="Proteomes" id="UP001194098">
    <property type="component" value="Unassembled WGS sequence"/>
</dbReference>
<evidence type="ECO:0000313" key="8">
    <source>
        <dbReference type="Proteomes" id="UP000190959"/>
    </source>
</evidence>
<evidence type="ECO:0000313" key="2">
    <source>
        <dbReference type="EMBL" id="MBC2476339.1"/>
    </source>
</evidence>
<dbReference type="Pfam" id="PF09148">
    <property type="entry name" value="DUF1934"/>
    <property type="match status" value="1"/>
</dbReference>
<sequence length="138" mass="15506">MKKKAIITVDSYVLDNEEDLVGVVTPGDFHEIEDGFKVEYEETKLSGMEGTKTTIIIRNDSFDLIREGTTETKMEFRNNHRTISLYKTPYGVMDLQIDTKKLNIDISKEGGTITAMYILEIGGQPALKTNLTIGVKLN</sequence>
<dbReference type="RefSeq" id="WP_011967745.1">
    <property type="nucleotide sequence ID" value="NZ_BKAK01000060.1"/>
</dbReference>
<dbReference type="AlphaFoldDB" id="A0A0B5QK54"/>
<reference evidence="3" key="6">
    <citation type="submission" date="2020-11" db="EMBL/GenBank/DDBJ databases">
        <authorList>
            <person name="Thieme N."/>
            <person name="Liebl W."/>
            <person name="Zverlov V."/>
        </authorList>
    </citation>
    <scope>NUCLEOTIDE SEQUENCE</scope>
    <source>
        <strain evidence="3">NT08</strain>
    </source>
</reference>
<dbReference type="EMBL" id="JABAGV010000049">
    <property type="protein sequence ID" value="MBC2476339.1"/>
    <property type="molecule type" value="Genomic_DNA"/>
</dbReference>
<gene>
    <name evidence="5" type="ORF">BCD95_005613</name>
    <name evidence="6" type="ORF">CBEIBR21_12465</name>
    <name evidence="4" type="ORF">DFH45_001593</name>
    <name evidence="2" type="ORF">HGI39_16840</name>
    <name evidence="3" type="ORF">IS491_03210</name>
    <name evidence="1" type="ORF">LF65_00454</name>
</gene>
<dbReference type="OrthoDB" id="1680906at2"/>
<dbReference type="EMBL" id="MWMH01000004">
    <property type="protein sequence ID" value="OOP72639.1"/>
    <property type="molecule type" value="Genomic_DNA"/>
</dbReference>
<dbReference type="OMA" id="DSHMMSE"/>
<dbReference type="EMBL" id="JABTDW010000001">
    <property type="protein sequence ID" value="NSB17354.1"/>
    <property type="molecule type" value="Genomic_DNA"/>
</dbReference>
<reference evidence="2" key="7">
    <citation type="journal article" date="2022" name="Nat. Biotechnol.">
        <title>Carbon-negative production of acetone and isopropanol by gas fermentation at industrial pilot scale.</title>
        <authorList>
            <person name="Liew F.E."/>
            <person name="Nogle R."/>
            <person name="Abdalla T."/>
            <person name="Rasor B.J."/>
            <person name="Canter C."/>
            <person name="Jensen R.O."/>
            <person name="Wang L."/>
            <person name="Strutz J."/>
            <person name="Chirania P."/>
            <person name="De Tissera S."/>
            <person name="Mueller A.P."/>
            <person name="Ruan Z."/>
            <person name="Gao A."/>
            <person name="Tran L."/>
            <person name="Engle N.L."/>
            <person name="Bromley J.C."/>
            <person name="Daniell J."/>
            <person name="Conrado R."/>
            <person name="Tschaplinski T.J."/>
            <person name="Giannone R.J."/>
            <person name="Hettich R.L."/>
            <person name="Karim A.S."/>
            <person name="Simpson S.D."/>
            <person name="Brown S.D."/>
            <person name="Leang C."/>
            <person name="Jewett M.C."/>
            <person name="Kopke M."/>
        </authorList>
    </citation>
    <scope>NUCLEOTIDE SEQUENCE</scope>
    <source>
        <strain evidence="2">DJ015</strain>
    </source>
</reference>
<dbReference type="Proteomes" id="UP000631418">
    <property type="component" value="Unassembled WGS sequence"/>
</dbReference>
<dbReference type="Proteomes" id="UP000190959">
    <property type="component" value="Unassembled WGS sequence"/>
</dbReference>
<dbReference type="InterPro" id="IPR012674">
    <property type="entry name" value="Calycin"/>
</dbReference>
<reference evidence="1" key="2">
    <citation type="submission" date="2016-02" db="EMBL/GenBank/DDBJ databases">
        <title>Genome sequence of Clostridium beijerinckii strain 59B.</title>
        <authorList>
            <person name="Little G.T."/>
            <person name="Minton N.P."/>
        </authorList>
    </citation>
    <scope>NUCLEOTIDE SEQUENCE</scope>
    <source>
        <strain evidence="1">NCIMB 14988</strain>
    </source>
</reference>
<dbReference type="EMBL" id="JADOEF010000001">
    <property type="protein sequence ID" value="MBF7807736.1"/>
    <property type="molecule type" value="Genomic_DNA"/>
</dbReference>
<dbReference type="SUPFAM" id="SSF50814">
    <property type="entry name" value="Lipocalins"/>
    <property type="match status" value="1"/>
</dbReference>
<protein>
    <submittedName>
        <fullName evidence="2">DUF1934 domain-containing protein</fullName>
    </submittedName>
    <submittedName>
        <fullName evidence="4">Uncharacterized beta-barrel protein YwiB (DUF1934 family)</fullName>
    </submittedName>
</protein>
<dbReference type="Gene3D" id="2.40.128.20">
    <property type="match status" value="1"/>
</dbReference>
<accession>A0A0B5QK54</accession>
<dbReference type="Proteomes" id="UP000031866">
    <property type="component" value="Chromosome"/>
</dbReference>
<evidence type="ECO:0000313" key="4">
    <source>
        <dbReference type="EMBL" id="NRV08630.1"/>
    </source>
</evidence>
<dbReference type="KEGG" id="cbei:LF65_00454"/>
<reference evidence="2" key="4">
    <citation type="submission" date="2020-04" db="EMBL/GenBank/DDBJ databases">
        <authorList>
            <person name="Brown S."/>
        </authorList>
    </citation>
    <scope>NUCLEOTIDE SEQUENCE</scope>
    <source>
        <strain evidence="2">DJ015</strain>
    </source>
</reference>
<reference evidence="4" key="5">
    <citation type="submission" date="2020-05" db="EMBL/GenBank/DDBJ databases">
        <title>Genomic insights into acetone-butanol-ethanol (ABE) fermentation by sequencing solventogenic clostridia strains.</title>
        <authorList>
            <person name="Brown S."/>
        </authorList>
    </citation>
    <scope>NUCLEOTIDE SEQUENCE</scope>
    <source>
        <strain evidence="5">DJ123</strain>
        <strain evidence="4">DJ126</strain>
    </source>
</reference>
<evidence type="ECO:0000313" key="3">
    <source>
        <dbReference type="EMBL" id="MBF7807736.1"/>
    </source>
</evidence>
<dbReference type="InterPro" id="IPR015231">
    <property type="entry name" value="DUF1934"/>
</dbReference>
<name>A0A0B5QK54_CLOBE</name>
<dbReference type="Proteomes" id="UP000822184">
    <property type="component" value="Unassembled WGS sequence"/>
</dbReference>
<evidence type="ECO:0000313" key="1">
    <source>
        <dbReference type="EMBL" id="AJG97098.1"/>
    </source>
</evidence>
<evidence type="ECO:0000313" key="5">
    <source>
        <dbReference type="EMBL" id="NSB17354.1"/>
    </source>
</evidence>
<proteinExistence type="predicted"/>
<dbReference type="Proteomes" id="UP000821656">
    <property type="component" value="Unassembled WGS sequence"/>
</dbReference>
<evidence type="ECO:0000313" key="7">
    <source>
        <dbReference type="Proteomes" id="UP000031866"/>
    </source>
</evidence>
<evidence type="ECO:0000313" key="6">
    <source>
        <dbReference type="EMBL" id="OOP72639.1"/>
    </source>
</evidence>
<dbReference type="EMBL" id="CP010086">
    <property type="protein sequence ID" value="AJG97098.1"/>
    <property type="molecule type" value="Genomic_DNA"/>
</dbReference>